<feature type="compositionally biased region" description="Basic and acidic residues" evidence="2">
    <location>
        <begin position="307"/>
        <end position="318"/>
    </location>
</feature>
<proteinExistence type="inferred from homology"/>
<dbReference type="Pfam" id="PF04676">
    <property type="entry name" value="CwfJ_C_2"/>
    <property type="match status" value="1"/>
</dbReference>
<dbReference type="PANTHER" id="PTHR12072">
    <property type="entry name" value="CWF19, CELL CYCLE CONTROL PROTEIN"/>
    <property type="match status" value="1"/>
</dbReference>
<feature type="compositionally biased region" description="Polar residues" evidence="2">
    <location>
        <begin position="1"/>
        <end position="10"/>
    </location>
</feature>
<dbReference type="PANTHER" id="PTHR12072:SF5">
    <property type="entry name" value="CWF19-LIKE PROTEIN 2"/>
    <property type="match status" value="1"/>
</dbReference>
<feature type="region of interest" description="Disordered" evidence="2">
    <location>
        <begin position="1"/>
        <end position="110"/>
    </location>
</feature>
<feature type="compositionally biased region" description="Polar residues" evidence="2">
    <location>
        <begin position="276"/>
        <end position="306"/>
    </location>
</feature>
<name>A0ABQ8FGK6_9FUNG</name>
<feature type="domain" description="Cwf19-like C-terminal" evidence="4">
    <location>
        <begin position="521"/>
        <end position="643"/>
    </location>
</feature>
<dbReference type="SUPFAM" id="SSF54197">
    <property type="entry name" value="HIT-like"/>
    <property type="match status" value="1"/>
</dbReference>
<feature type="domain" description="Cwf19-like protein C-terminal" evidence="3">
    <location>
        <begin position="652"/>
        <end position="745"/>
    </location>
</feature>
<protein>
    <recommendedName>
        <fullName evidence="7">Cwf19-like C-terminal domain-containing protein</fullName>
    </recommendedName>
</protein>
<feature type="compositionally biased region" description="Basic residues" evidence="2">
    <location>
        <begin position="49"/>
        <end position="62"/>
    </location>
</feature>
<evidence type="ECO:0008006" key="7">
    <source>
        <dbReference type="Google" id="ProtNLM"/>
    </source>
</evidence>
<accession>A0ABQ8FGK6</accession>
<evidence type="ECO:0000259" key="4">
    <source>
        <dbReference type="Pfam" id="PF04677"/>
    </source>
</evidence>
<evidence type="ECO:0000256" key="2">
    <source>
        <dbReference type="SAM" id="MobiDB-lite"/>
    </source>
</evidence>
<dbReference type="EMBL" id="JAFCIX010000125">
    <property type="protein sequence ID" value="KAH6597949.1"/>
    <property type="molecule type" value="Genomic_DNA"/>
</dbReference>
<comment type="caution">
    <text evidence="5">The sequence shown here is derived from an EMBL/GenBank/DDBJ whole genome shotgun (WGS) entry which is preliminary data.</text>
</comment>
<dbReference type="Pfam" id="PF04677">
    <property type="entry name" value="CwfJ_C_1"/>
    <property type="match status" value="1"/>
</dbReference>
<dbReference type="InterPro" id="IPR006767">
    <property type="entry name" value="Cwf19-like_C_dom-2"/>
</dbReference>
<feature type="region of interest" description="Disordered" evidence="2">
    <location>
        <begin position="382"/>
        <end position="404"/>
    </location>
</feature>
<feature type="region of interest" description="Disordered" evidence="2">
    <location>
        <begin position="265"/>
        <end position="318"/>
    </location>
</feature>
<organism evidence="5 6">
    <name type="scientific">Batrachochytrium salamandrivorans</name>
    <dbReference type="NCBI Taxonomy" id="1357716"/>
    <lineage>
        <taxon>Eukaryota</taxon>
        <taxon>Fungi</taxon>
        <taxon>Fungi incertae sedis</taxon>
        <taxon>Chytridiomycota</taxon>
        <taxon>Chytridiomycota incertae sedis</taxon>
        <taxon>Chytridiomycetes</taxon>
        <taxon>Rhizophydiales</taxon>
        <taxon>Rhizophydiales incertae sedis</taxon>
        <taxon>Batrachochytrium</taxon>
    </lineage>
</organism>
<dbReference type="InterPro" id="IPR040194">
    <property type="entry name" value="Cwf19-like"/>
</dbReference>
<dbReference type="Proteomes" id="UP001648503">
    <property type="component" value="Unassembled WGS sequence"/>
</dbReference>
<dbReference type="InterPro" id="IPR036265">
    <property type="entry name" value="HIT-like_sf"/>
</dbReference>
<keyword evidence="6" id="KW-1185">Reference proteome</keyword>
<dbReference type="InterPro" id="IPR006768">
    <property type="entry name" value="Cwf19-like_C_dom-1"/>
</dbReference>
<reference evidence="5 6" key="1">
    <citation type="submission" date="2021-02" db="EMBL/GenBank/DDBJ databases">
        <title>Variation within the Batrachochytrium salamandrivorans European outbreak.</title>
        <authorList>
            <person name="Kelly M."/>
            <person name="Pasmans F."/>
            <person name="Shea T.P."/>
            <person name="Munoz J.F."/>
            <person name="Carranza S."/>
            <person name="Cuomo C.A."/>
            <person name="Martel A."/>
        </authorList>
    </citation>
    <scope>NUCLEOTIDE SEQUENCE [LARGE SCALE GENOMIC DNA]</scope>
    <source>
        <strain evidence="5 6">AMFP18/2</strain>
    </source>
</reference>
<evidence type="ECO:0000313" key="6">
    <source>
        <dbReference type="Proteomes" id="UP001648503"/>
    </source>
</evidence>
<comment type="similarity">
    <text evidence="1">Belongs to the CWF19 family.</text>
</comment>
<sequence length="750" mass="83982">MQETTSSSSLELMATAVDSTSTECHGKTSKTKKKTSKTKKASKTSKTSKSSKTKKTSKKSKGSKGSNTSRSSDSDPSDSDGAIWVERISSNPQHTREIEPPSNDTPSLPVLPLPTADSTTQPITRPDWMVQDELVDMFGLKEAPSVRKSEKQIQKEADDARRLAIRKERELNPTYFADSGNNVDGSAVTTPNTTTVAASVPAPVSDDKRAYSFGDRGANWRMMKLKRVFDLSKEEGLSVESVALERYGSMDLFQQALDERSYLDKQKGVKPRDSLGSYQPSIRSASGFQRPDSSTTLRTSLNSQPLERSEDKQRDPVSMRRTAIPLALAPVLTDDISTLAIDDEAILTNDQLNKLNAKIIKAKLMRLPTLKALEEEYRCAKERSDARASASTKNQANTSNRDNRSVVVVPAVNDRGKLYDLGSGSSQSGAHTKRKMVEQDTHDAAGNRIKYSRAEQDETLADMVFQEKTGAGTTFDQDIADRISRDATFKDDLDYMDDGADNLAKKKEISNDLKCRFAIDNFKKSQSAIDKCPFCFRNGEAPHVSVISLGVKVYLSLPETVDMVPGHCLIVPVQHTLTTLELEDDTWDEIRNFQKSLLQMTASTNQGVIFMEQVINFNWHKHTVIECIPVPLTLFEDASGYFKEALNSVEEEWSQHKKIIVTDRGFRRSMVPNLPYFHVWFGLNRGFGHVIENADEWQPWFGREVLASVLDLPPDRWRKPRRAPPNESGQRLARFRAKWSAFDWTKLLDT</sequence>
<evidence type="ECO:0000259" key="3">
    <source>
        <dbReference type="Pfam" id="PF04676"/>
    </source>
</evidence>
<evidence type="ECO:0000313" key="5">
    <source>
        <dbReference type="EMBL" id="KAH6597949.1"/>
    </source>
</evidence>
<feature type="compositionally biased region" description="Polar residues" evidence="2">
    <location>
        <begin position="389"/>
        <end position="400"/>
    </location>
</feature>
<evidence type="ECO:0000256" key="1">
    <source>
        <dbReference type="ARBA" id="ARBA00006795"/>
    </source>
</evidence>
<gene>
    <name evidence="5" type="ORF">BASA50_004104</name>
</gene>
<feature type="compositionally biased region" description="Basic residues" evidence="2">
    <location>
        <begin position="27"/>
        <end position="43"/>
    </location>
</feature>